<dbReference type="KEGG" id="halz:E5139_03945"/>
<dbReference type="RefSeq" id="WP_012807662.1">
    <property type="nucleotide sequence ID" value="NZ_CP039375.1"/>
</dbReference>
<gene>
    <name evidence="2" type="ORF">E5139_03945</name>
</gene>
<evidence type="ECO:0008006" key="4">
    <source>
        <dbReference type="Google" id="ProtNLM"/>
    </source>
</evidence>
<reference evidence="2 3" key="2">
    <citation type="submission" date="2019-04" db="EMBL/GenBank/DDBJ databases">
        <authorList>
            <person name="Yang S."/>
            <person name="Wei W."/>
        </authorList>
    </citation>
    <scope>NUCLEOTIDE SEQUENCE [LARGE SCALE GENOMIC DNA]</scope>
    <source>
        <strain evidence="3">ZP60</strain>
    </source>
</reference>
<dbReference type="Pfam" id="PF23923">
    <property type="entry name" value="DUF7262"/>
    <property type="match status" value="1"/>
</dbReference>
<accession>A0A4D6KA65</accession>
<keyword evidence="1" id="KW-0812">Transmembrane</keyword>
<organism evidence="2 3">
    <name type="scientific">Halomicrobium mukohataei</name>
    <dbReference type="NCBI Taxonomy" id="57705"/>
    <lineage>
        <taxon>Archaea</taxon>
        <taxon>Methanobacteriati</taxon>
        <taxon>Methanobacteriota</taxon>
        <taxon>Stenosarchaea group</taxon>
        <taxon>Halobacteria</taxon>
        <taxon>Halobacteriales</taxon>
        <taxon>Haloarculaceae</taxon>
        <taxon>Halomicrobium</taxon>
    </lineage>
</organism>
<evidence type="ECO:0000313" key="2">
    <source>
        <dbReference type="EMBL" id="QCD64830.1"/>
    </source>
</evidence>
<evidence type="ECO:0000313" key="3">
    <source>
        <dbReference type="Proteomes" id="UP000297053"/>
    </source>
</evidence>
<dbReference type="AlphaFoldDB" id="A0A4D6KA65"/>
<evidence type="ECO:0000256" key="1">
    <source>
        <dbReference type="SAM" id="Phobius"/>
    </source>
</evidence>
<protein>
    <recommendedName>
        <fullName evidence="4">Pilin/flagellin</fullName>
    </recommendedName>
</protein>
<feature type="transmembrane region" description="Helical" evidence="1">
    <location>
        <begin position="6"/>
        <end position="31"/>
    </location>
</feature>
<keyword evidence="1" id="KW-0472">Membrane</keyword>
<name>A0A4D6KA65_9EURY</name>
<dbReference type="OMA" id="AMCHSSS"/>
<reference evidence="2 3" key="1">
    <citation type="submission" date="2019-04" db="EMBL/GenBank/DDBJ databases">
        <title>Complete genome sequence of Arthrobacter sp. ZXY-2 associated with effective atrazine degradation and salt adaptation.</title>
        <authorList>
            <person name="Zhao X."/>
        </authorList>
    </citation>
    <scope>NUCLEOTIDE SEQUENCE [LARGE SCALE GENOMIC DNA]</scope>
    <source>
        <strain evidence="3">ZP60</strain>
    </source>
</reference>
<dbReference type="GeneID" id="42178060"/>
<keyword evidence="1" id="KW-1133">Transmembrane helix</keyword>
<proteinExistence type="predicted"/>
<sequence>MDRAQLPVSLLEAALGVVVILAVALGFVVGVPTPDTREPQLTAYANDAATILVNEPPEHRDATRLAEILADEQSFQRERDKLRDRTGAILPDNLMFRVETPHGAVGFPVPGGVTTGEATVTTVEGALTIRVWYA</sequence>
<dbReference type="EMBL" id="CP039375">
    <property type="protein sequence ID" value="QCD64830.1"/>
    <property type="molecule type" value="Genomic_DNA"/>
</dbReference>
<dbReference type="Proteomes" id="UP000297053">
    <property type="component" value="Chromosome"/>
</dbReference>
<dbReference type="InterPro" id="IPR055686">
    <property type="entry name" value="DUF7262"/>
</dbReference>